<gene>
    <name evidence="2" type="ORF">DM02DRAFT_629620</name>
</gene>
<dbReference type="Proteomes" id="UP000244855">
    <property type="component" value="Unassembled WGS sequence"/>
</dbReference>
<reference evidence="2 3" key="1">
    <citation type="journal article" date="2018" name="Sci. Rep.">
        <title>Comparative genomics provides insights into the lifestyle and reveals functional heterogeneity of dark septate endophytic fungi.</title>
        <authorList>
            <person name="Knapp D.G."/>
            <person name="Nemeth J.B."/>
            <person name="Barry K."/>
            <person name="Hainaut M."/>
            <person name="Henrissat B."/>
            <person name="Johnson J."/>
            <person name="Kuo A."/>
            <person name="Lim J.H.P."/>
            <person name="Lipzen A."/>
            <person name="Nolan M."/>
            <person name="Ohm R.A."/>
            <person name="Tamas L."/>
            <person name="Grigoriev I.V."/>
            <person name="Spatafora J.W."/>
            <person name="Nagy L.G."/>
            <person name="Kovacs G.M."/>
        </authorList>
    </citation>
    <scope>NUCLEOTIDE SEQUENCE [LARGE SCALE GENOMIC DNA]</scope>
    <source>
        <strain evidence="2 3">DSE2036</strain>
    </source>
</reference>
<evidence type="ECO:0000313" key="3">
    <source>
        <dbReference type="Proteomes" id="UP000244855"/>
    </source>
</evidence>
<proteinExistence type="predicted"/>
<evidence type="ECO:0000256" key="1">
    <source>
        <dbReference type="SAM" id="MobiDB-lite"/>
    </source>
</evidence>
<evidence type="ECO:0000313" key="2">
    <source>
        <dbReference type="EMBL" id="PVH99145.1"/>
    </source>
</evidence>
<name>A0A2V1DMJ4_9PLEO</name>
<feature type="region of interest" description="Disordered" evidence="1">
    <location>
        <begin position="72"/>
        <end position="94"/>
    </location>
</feature>
<organism evidence="2 3">
    <name type="scientific">Periconia macrospinosa</name>
    <dbReference type="NCBI Taxonomy" id="97972"/>
    <lineage>
        <taxon>Eukaryota</taxon>
        <taxon>Fungi</taxon>
        <taxon>Dikarya</taxon>
        <taxon>Ascomycota</taxon>
        <taxon>Pezizomycotina</taxon>
        <taxon>Dothideomycetes</taxon>
        <taxon>Pleosporomycetidae</taxon>
        <taxon>Pleosporales</taxon>
        <taxon>Massarineae</taxon>
        <taxon>Periconiaceae</taxon>
        <taxon>Periconia</taxon>
    </lineage>
</organism>
<sequence>MAALYQIRQALQAMVTKWESRGRKVRRIAFSVRFKGSRQAMTEMEEEVGLVRGPVGLGRNWIPARIQVSPRMQPQDPWGRMARKGRGDGAQSKGNQLINPSISPSIHPSSIHPPIHQSIDRGSSQIDIGQFASEAPCHWPCRYVPKVAMTMTMIWDAARRGIGQGRTGYETTPTKRRGFLSLFAAQSQRRLHGWNGLNAWLGLSKYGGQAGHGWLSREREPSRLQADVGDGRGWLCERSSGVHADRPEAERGVGVVMYLIRYDGYLDDCTSRCILGEMVNNKYTMCRLMWMEEDGENPELQLQAEWGTGTGTGTGQADS</sequence>
<dbReference type="EMBL" id="KZ805398">
    <property type="protein sequence ID" value="PVH99145.1"/>
    <property type="molecule type" value="Genomic_DNA"/>
</dbReference>
<protein>
    <submittedName>
        <fullName evidence="2">Uncharacterized protein</fullName>
    </submittedName>
</protein>
<dbReference type="AlphaFoldDB" id="A0A2V1DMJ4"/>
<accession>A0A2V1DMJ4</accession>
<keyword evidence="3" id="KW-1185">Reference proteome</keyword>